<evidence type="ECO:0000313" key="1">
    <source>
        <dbReference type="EMBL" id="PWY67558.1"/>
    </source>
</evidence>
<keyword evidence="2" id="KW-1185">Reference proteome</keyword>
<evidence type="ECO:0000313" key="2">
    <source>
        <dbReference type="Proteomes" id="UP000247233"/>
    </source>
</evidence>
<comment type="caution">
    <text evidence="1">The sequence shown here is derived from an EMBL/GenBank/DDBJ whole genome shotgun (WGS) entry which is preliminary data.</text>
</comment>
<protein>
    <submittedName>
        <fullName evidence="1">Uncharacterized protein</fullName>
    </submittedName>
</protein>
<organism evidence="1 2">
    <name type="scientific">Aspergillus heteromorphus CBS 117.55</name>
    <dbReference type="NCBI Taxonomy" id="1448321"/>
    <lineage>
        <taxon>Eukaryota</taxon>
        <taxon>Fungi</taxon>
        <taxon>Dikarya</taxon>
        <taxon>Ascomycota</taxon>
        <taxon>Pezizomycotina</taxon>
        <taxon>Eurotiomycetes</taxon>
        <taxon>Eurotiomycetidae</taxon>
        <taxon>Eurotiales</taxon>
        <taxon>Aspergillaceae</taxon>
        <taxon>Aspergillus</taxon>
        <taxon>Aspergillus subgen. Circumdati</taxon>
    </lineage>
</organism>
<dbReference type="VEuPathDB" id="FungiDB:BO70DRAFT_168836"/>
<dbReference type="Proteomes" id="UP000247233">
    <property type="component" value="Unassembled WGS sequence"/>
</dbReference>
<dbReference type="AlphaFoldDB" id="A0A317V3C2"/>
<dbReference type="EMBL" id="MSFL01000040">
    <property type="protein sequence ID" value="PWY67558.1"/>
    <property type="molecule type" value="Genomic_DNA"/>
</dbReference>
<dbReference type="RefSeq" id="XP_025395064.1">
    <property type="nucleotide sequence ID" value="XM_025538348.1"/>
</dbReference>
<proteinExistence type="predicted"/>
<reference evidence="1 2" key="1">
    <citation type="submission" date="2016-12" db="EMBL/GenBank/DDBJ databases">
        <title>The genomes of Aspergillus section Nigri reveals drivers in fungal speciation.</title>
        <authorList>
            <consortium name="DOE Joint Genome Institute"/>
            <person name="Vesth T.C."/>
            <person name="Nybo J."/>
            <person name="Theobald S."/>
            <person name="Brandl J."/>
            <person name="Frisvad J.C."/>
            <person name="Nielsen K.F."/>
            <person name="Lyhne E.K."/>
            <person name="Kogle M.E."/>
            <person name="Kuo A."/>
            <person name="Riley R."/>
            <person name="Clum A."/>
            <person name="Nolan M."/>
            <person name="Lipzen A."/>
            <person name="Salamov A."/>
            <person name="Henrissat B."/>
            <person name="Wiebenga A."/>
            <person name="De Vries R.P."/>
            <person name="Grigoriev I.V."/>
            <person name="Mortensen U.H."/>
            <person name="Andersen M.R."/>
            <person name="Baker S.E."/>
        </authorList>
    </citation>
    <scope>NUCLEOTIDE SEQUENCE [LARGE SCALE GENOMIC DNA]</scope>
    <source>
        <strain evidence="1 2">CBS 117.55</strain>
    </source>
</reference>
<sequence>MFRKHLSIDYHHHLHSIPRPFAESLDIVKVPPVRHGFADATMRKGREKWAPNKPKLWLWCCAVMPGYADGKCHSACGNYSVFWNGFDIPRISCLLTSFKNNGRVGLKIFFFFPTSSDSSNNSSVNPYGVFGLCFLPGEDHVCSPPLLQRSFPPLITYYSTSSGNRV</sequence>
<dbReference type="GeneID" id="37060585"/>
<gene>
    <name evidence="1" type="ORF">BO70DRAFT_168836</name>
</gene>
<accession>A0A317V3C2</accession>
<name>A0A317V3C2_9EURO</name>